<reference evidence="11 12" key="1">
    <citation type="journal article" date="2021" name="Syst. Appl. Microbiol.">
        <title>Pseudomonas lalucatii sp. nov. isolated from Vallgornera, a karstic cave in Mallorca, Western Mediterranean.</title>
        <authorList>
            <person name="Busquets A."/>
            <person name="Mulet M."/>
            <person name="Gomila M."/>
            <person name="Garcia-Valdes E."/>
        </authorList>
    </citation>
    <scope>NUCLEOTIDE SEQUENCE [LARGE SCALE GENOMIC DNA]</scope>
    <source>
        <strain evidence="11 12">R1b54</strain>
    </source>
</reference>
<feature type="transmembrane region" description="Helical" evidence="9">
    <location>
        <begin position="92"/>
        <end position="111"/>
    </location>
</feature>
<evidence type="ECO:0000256" key="2">
    <source>
        <dbReference type="ARBA" id="ARBA00022448"/>
    </source>
</evidence>
<keyword evidence="7 9" id="KW-0472">Membrane</keyword>
<keyword evidence="6 9" id="KW-1133">Transmembrane helix</keyword>
<keyword evidence="4 9" id="KW-0997">Cell inner membrane</keyword>
<comment type="similarity">
    <text evidence="8 9">Belongs to the TRAP transporter small permease family.</text>
</comment>
<feature type="transmembrane region" description="Helical" evidence="9">
    <location>
        <begin position="131"/>
        <end position="149"/>
    </location>
</feature>
<accession>A0ABS5Q6P1</accession>
<dbReference type="InterPro" id="IPR055348">
    <property type="entry name" value="DctQ"/>
</dbReference>
<evidence type="ECO:0000256" key="9">
    <source>
        <dbReference type="RuleBase" id="RU369079"/>
    </source>
</evidence>
<evidence type="ECO:0000256" key="6">
    <source>
        <dbReference type="ARBA" id="ARBA00022989"/>
    </source>
</evidence>
<dbReference type="Pfam" id="PF04290">
    <property type="entry name" value="DctQ"/>
    <property type="match status" value="1"/>
</dbReference>
<evidence type="ECO:0000256" key="8">
    <source>
        <dbReference type="ARBA" id="ARBA00038436"/>
    </source>
</evidence>
<evidence type="ECO:0000256" key="7">
    <source>
        <dbReference type="ARBA" id="ARBA00023136"/>
    </source>
</evidence>
<comment type="function">
    <text evidence="9">Part of the tripartite ATP-independent periplasmic (TRAP) transport system.</text>
</comment>
<comment type="subunit">
    <text evidence="9">The complex comprises the extracytoplasmic solute receptor protein and the two transmembrane proteins.</text>
</comment>
<dbReference type="RefSeq" id="WP_213641767.1">
    <property type="nucleotide sequence ID" value="NZ_JADPMV010000002.1"/>
</dbReference>
<evidence type="ECO:0000256" key="1">
    <source>
        <dbReference type="ARBA" id="ARBA00004429"/>
    </source>
</evidence>
<evidence type="ECO:0000259" key="10">
    <source>
        <dbReference type="Pfam" id="PF04290"/>
    </source>
</evidence>
<name>A0ABS5Q6P1_9PSED</name>
<evidence type="ECO:0000256" key="3">
    <source>
        <dbReference type="ARBA" id="ARBA00022475"/>
    </source>
</evidence>
<dbReference type="PANTHER" id="PTHR35011:SF2">
    <property type="entry name" value="2,3-DIKETO-L-GULONATE TRAP TRANSPORTER SMALL PERMEASE PROTEIN YIAM"/>
    <property type="match status" value="1"/>
</dbReference>
<sequence>MFKTIAKLNQLLITISHNIAALLLAISVFLVFYQVITRFIVGDSSTWTEVLARGLIIWCVFLSSAVCFRIGSMISIEIFVTRIPARFQISAHRLITCLTLMFLGVLIWYGWLMTLRVAGQDIAMLDISIAWFYAAIPVGASFALIAVMIRHFELEQKHRQG</sequence>
<comment type="caution">
    <text evidence="11">The sequence shown here is derived from an EMBL/GenBank/DDBJ whole genome shotgun (WGS) entry which is preliminary data.</text>
</comment>
<keyword evidence="12" id="KW-1185">Reference proteome</keyword>
<feature type="transmembrane region" description="Helical" evidence="9">
    <location>
        <begin position="55"/>
        <end position="80"/>
    </location>
</feature>
<protein>
    <recommendedName>
        <fullName evidence="9">TRAP transporter small permease protein</fullName>
    </recommendedName>
</protein>
<proteinExistence type="inferred from homology"/>
<evidence type="ECO:0000256" key="4">
    <source>
        <dbReference type="ARBA" id="ARBA00022519"/>
    </source>
</evidence>
<dbReference type="EMBL" id="JADPMV010000002">
    <property type="protein sequence ID" value="MBS7664451.1"/>
    <property type="molecule type" value="Genomic_DNA"/>
</dbReference>
<feature type="transmembrane region" description="Helical" evidence="9">
    <location>
        <begin position="12"/>
        <end position="35"/>
    </location>
</feature>
<keyword evidence="5 9" id="KW-0812">Transmembrane</keyword>
<evidence type="ECO:0000313" key="11">
    <source>
        <dbReference type="EMBL" id="MBS7664451.1"/>
    </source>
</evidence>
<gene>
    <name evidence="11" type="ORF">I0D00_21285</name>
</gene>
<comment type="subcellular location">
    <subcellularLocation>
        <location evidence="1 9">Cell inner membrane</location>
        <topology evidence="1 9">Multi-pass membrane protein</topology>
    </subcellularLocation>
</comment>
<keyword evidence="3" id="KW-1003">Cell membrane</keyword>
<dbReference type="Proteomes" id="UP001196601">
    <property type="component" value="Unassembled WGS sequence"/>
</dbReference>
<organism evidence="11 12">
    <name type="scientific">Pseudomonas lalucatii</name>
    <dbReference type="NCBI Taxonomy" id="1424203"/>
    <lineage>
        <taxon>Bacteria</taxon>
        <taxon>Pseudomonadati</taxon>
        <taxon>Pseudomonadota</taxon>
        <taxon>Gammaproteobacteria</taxon>
        <taxon>Pseudomonadales</taxon>
        <taxon>Pseudomonadaceae</taxon>
        <taxon>Pseudomonas</taxon>
    </lineage>
</organism>
<dbReference type="InterPro" id="IPR007387">
    <property type="entry name" value="TRAP_DctQ"/>
</dbReference>
<dbReference type="PANTHER" id="PTHR35011">
    <property type="entry name" value="2,3-DIKETO-L-GULONATE TRAP TRANSPORTER SMALL PERMEASE PROTEIN YIAM"/>
    <property type="match status" value="1"/>
</dbReference>
<feature type="domain" description="Tripartite ATP-independent periplasmic transporters DctQ component" evidence="10">
    <location>
        <begin position="28"/>
        <end position="150"/>
    </location>
</feature>
<evidence type="ECO:0000313" key="12">
    <source>
        <dbReference type="Proteomes" id="UP001196601"/>
    </source>
</evidence>
<keyword evidence="2 9" id="KW-0813">Transport</keyword>
<evidence type="ECO:0000256" key="5">
    <source>
        <dbReference type="ARBA" id="ARBA00022692"/>
    </source>
</evidence>